<name>A0ABY7SRE5_9RHOB</name>
<dbReference type="Pfam" id="PF01844">
    <property type="entry name" value="HNH"/>
    <property type="match status" value="1"/>
</dbReference>
<dbReference type="RefSeq" id="WP_272857700.1">
    <property type="nucleotide sequence ID" value="NZ_CP067134.1"/>
</dbReference>
<keyword evidence="3" id="KW-1185">Reference proteome</keyword>
<organism evidence="2 3">
    <name type="scientific">Paracoccus stylophorae</name>
    <dbReference type="NCBI Taxonomy" id="659350"/>
    <lineage>
        <taxon>Bacteria</taxon>
        <taxon>Pseudomonadati</taxon>
        <taxon>Pseudomonadota</taxon>
        <taxon>Alphaproteobacteria</taxon>
        <taxon>Rhodobacterales</taxon>
        <taxon>Paracoccaceae</taxon>
        <taxon>Paracoccus</taxon>
    </lineage>
</organism>
<proteinExistence type="predicted"/>
<evidence type="ECO:0000313" key="2">
    <source>
        <dbReference type="EMBL" id="WCR09586.1"/>
    </source>
</evidence>
<dbReference type="InterPro" id="IPR002711">
    <property type="entry name" value="HNH"/>
</dbReference>
<dbReference type="InterPro" id="IPR003615">
    <property type="entry name" value="HNH_nuc"/>
</dbReference>
<dbReference type="Proteomes" id="UP001218412">
    <property type="component" value="Chromosome"/>
</dbReference>
<dbReference type="EMBL" id="CP067134">
    <property type="protein sequence ID" value="WCR09586.1"/>
    <property type="molecule type" value="Genomic_DNA"/>
</dbReference>
<protein>
    <submittedName>
        <fullName evidence="2">HNH endonuclease</fullName>
    </submittedName>
</protein>
<keyword evidence="2" id="KW-0378">Hydrolase</keyword>
<keyword evidence="2" id="KW-0255">Endonuclease</keyword>
<reference evidence="2 3" key="1">
    <citation type="submission" date="2021-01" db="EMBL/GenBank/DDBJ databases">
        <title>Biogeographic distribution of Paracoccus.</title>
        <authorList>
            <person name="Hollensteiner J."/>
            <person name="Leineberger J."/>
            <person name="Brinkhoff T."/>
            <person name="Daniel R."/>
        </authorList>
    </citation>
    <scope>NUCLEOTIDE SEQUENCE [LARGE SCALE GENOMIC DNA]</scope>
    <source>
        <strain evidence="2 3">LMG25392</strain>
    </source>
</reference>
<sequence length="120" mass="13392">MANSRPPRLMGCCGQIVPAGQQCACQIAAARARKAKHDRNRPTASQRGYGVEWRKLRAEFMRLHPFCAFCGNPGEVVDHIVPHKGRKALLLSWSNLQTLCARCHNSAKQRQERAEAKADV</sequence>
<dbReference type="SMART" id="SM00507">
    <property type="entry name" value="HNHc"/>
    <property type="match status" value="1"/>
</dbReference>
<dbReference type="Gene3D" id="1.10.30.50">
    <property type="match status" value="1"/>
</dbReference>
<feature type="domain" description="HNH nuclease" evidence="1">
    <location>
        <begin position="55"/>
        <end position="105"/>
    </location>
</feature>
<evidence type="ECO:0000259" key="1">
    <source>
        <dbReference type="SMART" id="SM00507"/>
    </source>
</evidence>
<gene>
    <name evidence="2" type="ORF">JHW45_10705</name>
</gene>
<dbReference type="GO" id="GO:0004519">
    <property type="term" value="F:endonuclease activity"/>
    <property type="evidence" value="ECO:0007669"/>
    <property type="project" value="UniProtKB-KW"/>
</dbReference>
<dbReference type="CDD" id="cd00085">
    <property type="entry name" value="HNHc"/>
    <property type="match status" value="1"/>
</dbReference>
<keyword evidence="2" id="KW-0540">Nuclease</keyword>
<evidence type="ECO:0000313" key="3">
    <source>
        <dbReference type="Proteomes" id="UP001218412"/>
    </source>
</evidence>
<accession>A0ABY7SRE5</accession>